<dbReference type="CDD" id="cd17039">
    <property type="entry name" value="Ubl_ubiquitin_like"/>
    <property type="match status" value="1"/>
</dbReference>
<sequence>MSRYGWSRAHDGLSSYRGLDDDSVPHDQEDVVARPSGKSRRDKLPSGSQEPEDDVLLVKHKGITYPLYFPAYSIGDDKLAVTDLKARLGIIMELTESQVRNITLLYKGKQLYHLENPVREYGVKNRSEVLSFIPQPRPSVEFPKHARKEEGSQNFHDDKDAPTWPVPIMKQVHDATYDSDNESTTSVASSLFSNASSSSASSVGSVEHRKEVSKQLVEKLLSRGMRATYHNAINKLGEEDLLKIYNRILSRYLNRPRDSTQDSGILLIIRTLSSRSQKSRASQLIIRALSRNALAISNVDREKRLNERLKIASRANRTSDDQDETSEEEVDENDGSLKYLHLVVAFFQESPHFQELISELRSITNLPSLPQTISEAIDHNDPLFIAILLDT</sequence>
<protein>
    <recommendedName>
        <fullName evidence="4">Ubiquitin-like domain-containing protein</fullName>
    </recommendedName>
</protein>
<keyword evidence="3" id="KW-1185">Reference proteome</keyword>
<evidence type="ECO:0000313" key="2">
    <source>
        <dbReference type="EMBL" id="CAI6080054.1"/>
    </source>
</evidence>
<evidence type="ECO:0000256" key="1">
    <source>
        <dbReference type="SAM" id="MobiDB-lite"/>
    </source>
</evidence>
<feature type="compositionally biased region" description="Basic and acidic residues" evidence="1">
    <location>
        <begin position="18"/>
        <end position="32"/>
    </location>
</feature>
<dbReference type="AlphaFoldDB" id="A0AA35PYF9"/>
<dbReference type="EMBL" id="CABFNP030000704">
    <property type="protein sequence ID" value="CAI6080054.1"/>
    <property type="molecule type" value="Genomic_DNA"/>
</dbReference>
<dbReference type="Proteomes" id="UP001160390">
    <property type="component" value="Unassembled WGS sequence"/>
</dbReference>
<gene>
    <name evidence="2" type="ORF">CCHLO57077_00012890</name>
</gene>
<evidence type="ECO:0000313" key="3">
    <source>
        <dbReference type="Proteomes" id="UP001160390"/>
    </source>
</evidence>
<reference evidence="2" key="1">
    <citation type="submission" date="2023-01" db="EMBL/GenBank/DDBJ databases">
        <authorList>
            <person name="Piombo E."/>
        </authorList>
    </citation>
    <scope>NUCLEOTIDE SEQUENCE</scope>
</reference>
<organism evidence="2 3">
    <name type="scientific">Clonostachys chloroleuca</name>
    <dbReference type="NCBI Taxonomy" id="1926264"/>
    <lineage>
        <taxon>Eukaryota</taxon>
        <taxon>Fungi</taxon>
        <taxon>Dikarya</taxon>
        <taxon>Ascomycota</taxon>
        <taxon>Pezizomycotina</taxon>
        <taxon>Sordariomycetes</taxon>
        <taxon>Hypocreomycetidae</taxon>
        <taxon>Hypocreales</taxon>
        <taxon>Bionectriaceae</taxon>
        <taxon>Clonostachys</taxon>
    </lineage>
</organism>
<evidence type="ECO:0008006" key="4">
    <source>
        <dbReference type="Google" id="ProtNLM"/>
    </source>
</evidence>
<proteinExistence type="predicted"/>
<name>A0AA35PYF9_9HYPO</name>
<comment type="caution">
    <text evidence="2">The sequence shown here is derived from an EMBL/GenBank/DDBJ whole genome shotgun (WGS) entry which is preliminary data.</text>
</comment>
<accession>A0AA35PYF9</accession>
<feature type="region of interest" description="Disordered" evidence="1">
    <location>
        <begin position="1"/>
        <end position="53"/>
    </location>
</feature>